<dbReference type="InterPro" id="IPR036291">
    <property type="entry name" value="NAD(P)-bd_dom_sf"/>
</dbReference>
<dbReference type="Gene3D" id="3.40.50.720">
    <property type="entry name" value="NAD(P)-binding Rossmann-like Domain"/>
    <property type="match status" value="1"/>
</dbReference>
<gene>
    <name evidence="4" type="ORF">AV274_1791</name>
</gene>
<dbReference type="Pfam" id="PF00106">
    <property type="entry name" value="adh_short"/>
    <property type="match status" value="1"/>
</dbReference>
<dbReference type="EMBL" id="LXWW01000078">
    <property type="protein sequence ID" value="OAO16468.1"/>
    <property type="molecule type" value="Genomic_DNA"/>
</dbReference>
<dbReference type="InterPro" id="IPR020904">
    <property type="entry name" value="Sc_DH/Rdtase_CS"/>
</dbReference>
<keyword evidence="2" id="KW-0560">Oxidoreductase</keyword>
<dbReference type="PANTHER" id="PTHR44196">
    <property type="entry name" value="DEHYDROGENASE/REDUCTASE SDR FAMILY MEMBER 7B"/>
    <property type="match status" value="1"/>
</dbReference>
<protein>
    <submittedName>
        <fullName evidence="4">Short-chain dehydrogenase/reductase family protein</fullName>
    </submittedName>
</protein>
<dbReference type="GO" id="GO:0016491">
    <property type="term" value="F:oxidoreductase activity"/>
    <property type="evidence" value="ECO:0007669"/>
    <property type="project" value="UniProtKB-KW"/>
</dbReference>
<evidence type="ECO:0000313" key="5">
    <source>
        <dbReference type="Proteomes" id="UP000078348"/>
    </source>
</evidence>
<comment type="caution">
    <text evidence="4">The sequence shown here is derived from an EMBL/GenBank/DDBJ whole genome shotgun (WGS) entry which is preliminary data.</text>
</comment>
<dbReference type="Proteomes" id="UP000078348">
    <property type="component" value="Unassembled WGS sequence"/>
</dbReference>
<dbReference type="InterPro" id="IPR002347">
    <property type="entry name" value="SDR_fam"/>
</dbReference>
<organism evidence="4 5">
    <name type="scientific">Blastocystis sp. subtype 1 (strain ATCC 50177 / NandII)</name>
    <dbReference type="NCBI Taxonomy" id="478820"/>
    <lineage>
        <taxon>Eukaryota</taxon>
        <taxon>Sar</taxon>
        <taxon>Stramenopiles</taxon>
        <taxon>Bigyra</taxon>
        <taxon>Opalozoa</taxon>
        <taxon>Opalinata</taxon>
        <taxon>Blastocystidae</taxon>
        <taxon>Blastocystis</taxon>
    </lineage>
</organism>
<evidence type="ECO:0000256" key="1">
    <source>
        <dbReference type="ARBA" id="ARBA00006484"/>
    </source>
</evidence>
<reference evidence="4 5" key="1">
    <citation type="submission" date="2016-05" db="EMBL/GenBank/DDBJ databases">
        <title>Nuclear genome of Blastocystis sp. subtype 1 NandII.</title>
        <authorList>
            <person name="Gentekaki E."/>
            <person name="Curtis B."/>
            <person name="Stairs C."/>
            <person name="Eme L."/>
            <person name="Herman E."/>
            <person name="Klimes V."/>
            <person name="Arias M.C."/>
            <person name="Elias M."/>
            <person name="Hilliou F."/>
            <person name="Klute M."/>
            <person name="Malik S.-B."/>
            <person name="Pightling A."/>
            <person name="Rachubinski R."/>
            <person name="Salas D."/>
            <person name="Schlacht A."/>
            <person name="Suga H."/>
            <person name="Archibald J."/>
            <person name="Ball S.G."/>
            <person name="Clark G."/>
            <person name="Dacks J."/>
            <person name="Van Der Giezen M."/>
            <person name="Tsaousis A."/>
            <person name="Roger A."/>
        </authorList>
    </citation>
    <scope>NUCLEOTIDE SEQUENCE [LARGE SCALE GENOMIC DNA]</scope>
    <source>
        <strain evidence="5">ATCC 50177 / NandII</strain>
    </source>
</reference>
<dbReference type="PRINTS" id="PR00081">
    <property type="entry name" value="GDHRDH"/>
</dbReference>
<name>A0A196SHG4_BLAHN</name>
<accession>A0A196SHG4</accession>
<dbReference type="OrthoDB" id="5307821at2759"/>
<dbReference type="STRING" id="478820.A0A196SHG4"/>
<dbReference type="PROSITE" id="PS00061">
    <property type="entry name" value="ADH_SHORT"/>
    <property type="match status" value="1"/>
</dbReference>
<dbReference type="PANTHER" id="PTHR44196:SF1">
    <property type="entry name" value="DEHYDROGENASE_REDUCTASE SDR FAMILY MEMBER 7B"/>
    <property type="match status" value="1"/>
</dbReference>
<comment type="similarity">
    <text evidence="1">Belongs to the short-chain dehydrogenases/reductases (SDR) family.</text>
</comment>
<comment type="function">
    <text evidence="3">Putative oxidoreductase.</text>
</comment>
<evidence type="ECO:0000313" key="4">
    <source>
        <dbReference type="EMBL" id="OAO16468.1"/>
    </source>
</evidence>
<dbReference type="GO" id="GO:0016020">
    <property type="term" value="C:membrane"/>
    <property type="evidence" value="ECO:0007669"/>
    <property type="project" value="TreeGrafter"/>
</dbReference>
<keyword evidence="5" id="KW-1185">Reference proteome</keyword>
<evidence type="ECO:0000256" key="3">
    <source>
        <dbReference type="ARBA" id="ARBA00037096"/>
    </source>
</evidence>
<dbReference type="SUPFAM" id="SSF51735">
    <property type="entry name" value="NAD(P)-binding Rossmann-fold domains"/>
    <property type="match status" value="1"/>
</dbReference>
<evidence type="ECO:0000256" key="2">
    <source>
        <dbReference type="ARBA" id="ARBA00023002"/>
    </source>
</evidence>
<dbReference type="AlphaFoldDB" id="A0A196SHG4"/>
<sequence>MQFVSYLSSIPLKVVSLAVSVPIAVLGTCYDALFKKLPDEPHKILITGASSGICKEVALQYAKPGNSLFLVARNVKRLNEVADAIRKAGATVEVASIDACDEQKMKDYIQEKDREYKLDLVIAGVGAVAPANANDMELSELYDYIIKTNILTCKNTVLPVIDSMRERRHGQICILSSVAGLGMNFISPMYSSCKVAVYSFGEALRTMLTPYGVYVNIVCPGYTDTPILDTNTGKNIQYKLSPKHVATMIVDGLKRDDAVIECNML</sequence>
<proteinExistence type="inferred from homology"/>